<evidence type="ECO:0000313" key="2">
    <source>
        <dbReference type="EMBL" id="BCB83829.1"/>
    </source>
</evidence>
<gene>
    <name evidence="2" type="ORF">Psuf_011420</name>
</gene>
<dbReference type="RefSeq" id="WP_173154557.1">
    <property type="nucleotide sequence ID" value="NZ_AP022871.1"/>
</dbReference>
<reference evidence="2 3" key="2">
    <citation type="submission" date="2020-03" db="EMBL/GenBank/DDBJ databases">
        <authorList>
            <person name="Ichikawa N."/>
            <person name="Kimura A."/>
            <person name="Kitahashi Y."/>
            <person name="Uohara A."/>
        </authorList>
    </citation>
    <scope>NUCLEOTIDE SEQUENCE [LARGE SCALE GENOMIC DNA]</scope>
    <source>
        <strain evidence="2 3">NBRC 105367</strain>
    </source>
</reference>
<dbReference type="EMBL" id="AP022871">
    <property type="protein sequence ID" value="BCB83829.1"/>
    <property type="molecule type" value="Genomic_DNA"/>
</dbReference>
<keyword evidence="3" id="KW-1185">Reference proteome</keyword>
<feature type="domain" description="Phosphotyrosine protein phosphatase I" evidence="1">
    <location>
        <begin position="8"/>
        <end position="188"/>
    </location>
</feature>
<name>A0A6F8YCS8_9ACTN</name>
<dbReference type="KEGG" id="psuu:Psuf_011420"/>
<dbReference type="SMART" id="SM00226">
    <property type="entry name" value="LMWPc"/>
    <property type="match status" value="1"/>
</dbReference>
<dbReference type="InterPro" id="IPR023485">
    <property type="entry name" value="Ptyr_pPase"/>
</dbReference>
<dbReference type="SUPFAM" id="SSF52788">
    <property type="entry name" value="Phosphotyrosine protein phosphatases I"/>
    <property type="match status" value="1"/>
</dbReference>
<accession>A0A6F8YCS8</accession>
<dbReference type="AlphaFoldDB" id="A0A6F8YCS8"/>
<proteinExistence type="predicted"/>
<dbReference type="Proteomes" id="UP000503011">
    <property type="component" value="Chromosome"/>
</dbReference>
<dbReference type="Gene3D" id="3.40.50.2300">
    <property type="match status" value="1"/>
</dbReference>
<dbReference type="InterPro" id="IPR036196">
    <property type="entry name" value="Ptyr_pPase_sf"/>
</dbReference>
<protein>
    <submittedName>
        <fullName evidence="2">Protein-tyrosine-phosphatase</fullName>
    </submittedName>
</protein>
<organism evidence="2 3">
    <name type="scientific">Phytohabitans suffuscus</name>
    <dbReference type="NCBI Taxonomy" id="624315"/>
    <lineage>
        <taxon>Bacteria</taxon>
        <taxon>Bacillati</taxon>
        <taxon>Actinomycetota</taxon>
        <taxon>Actinomycetes</taxon>
        <taxon>Micromonosporales</taxon>
        <taxon>Micromonosporaceae</taxon>
    </lineage>
</organism>
<evidence type="ECO:0000259" key="1">
    <source>
        <dbReference type="SMART" id="SM00226"/>
    </source>
</evidence>
<evidence type="ECO:0000313" key="3">
    <source>
        <dbReference type="Proteomes" id="UP000503011"/>
    </source>
</evidence>
<dbReference type="Pfam" id="PF01451">
    <property type="entry name" value="LMWPc"/>
    <property type="match status" value="1"/>
</dbReference>
<sequence>MAQPDDVFQTLFVCHANLCRSPMAERLAGLRAARSAGLAVASAGTHAEPGQRMHPYTERVLTELGADAGGFRSTPATTPLLMRSQLVLTATRRQRAYCVGLAPATVRRTFTLLQFARLAAMVDRDGLAGLPAADRARALVDEVAAVRGAAQPVPADDDDLADPVGQPVESFRTCSRTVTAALDVVFGLIAPT</sequence>
<reference evidence="2 3" key="1">
    <citation type="submission" date="2020-03" db="EMBL/GenBank/DDBJ databases">
        <title>Whole genome shotgun sequence of Phytohabitans suffuscus NBRC 105367.</title>
        <authorList>
            <person name="Komaki H."/>
            <person name="Tamura T."/>
        </authorList>
    </citation>
    <scope>NUCLEOTIDE SEQUENCE [LARGE SCALE GENOMIC DNA]</scope>
    <source>
        <strain evidence="2 3">NBRC 105367</strain>
    </source>
</reference>